<keyword evidence="2" id="KW-1133">Transmembrane helix</keyword>
<organism evidence="3 4">
    <name type="scientific">Candidatus Enterococcus myersii</name>
    <dbReference type="NCBI Taxonomy" id="2815322"/>
    <lineage>
        <taxon>Bacteria</taxon>
        <taxon>Bacillati</taxon>
        <taxon>Bacillota</taxon>
        <taxon>Bacilli</taxon>
        <taxon>Lactobacillales</taxon>
        <taxon>Enterococcaceae</taxon>
        <taxon>Enterococcus</taxon>
    </lineage>
</organism>
<proteinExistence type="predicted"/>
<comment type="caution">
    <text evidence="3">The sequence shown here is derived from an EMBL/GenBank/DDBJ whole genome shotgun (WGS) entry which is preliminary data.</text>
</comment>
<dbReference type="Gene3D" id="2.60.120.200">
    <property type="match status" value="1"/>
</dbReference>
<evidence type="ECO:0008006" key="5">
    <source>
        <dbReference type="Google" id="ProtNLM"/>
    </source>
</evidence>
<dbReference type="SUPFAM" id="SSF49899">
    <property type="entry name" value="Concanavalin A-like lectins/glucanases"/>
    <property type="match status" value="1"/>
</dbReference>
<protein>
    <recommendedName>
        <fullName evidence="5">MucBP domain-containing protein</fullName>
    </recommendedName>
</protein>
<feature type="compositionally biased region" description="Polar residues" evidence="1">
    <location>
        <begin position="149"/>
        <end position="176"/>
    </location>
</feature>
<feature type="compositionally biased region" description="Basic and acidic residues" evidence="1">
    <location>
        <begin position="189"/>
        <end position="204"/>
    </location>
</feature>
<gene>
    <name evidence="3" type="ORF">JZO76_02850</name>
</gene>
<evidence type="ECO:0000256" key="2">
    <source>
        <dbReference type="SAM" id="Phobius"/>
    </source>
</evidence>
<sequence length="941" mass="103928">MKKSVLYKIFITGLVTVLIVPVNMLIGGNNLSYAEETATVQLNAGELLSSKLNAYLSSTSYDRNVDEWLWSIQFTNVQSDVEKIGISFSENQEVSNMKGSNGVIISQKEGFFELDPGESKVEFHTKERSSVTADIYQFKDSKKIRLGTLKNTNRPAESKSPTKASENTTNVMPSSSDKLEGSGKSSDSMTRDDVQKNSSTDEKINANVASESITDTTKKVDSSDTQNSVQENTQAKMNTSRASLGSPLTGNTGNPEVPKGAILLEGVFGNINSAGNKGSSGVNNIYNPNVNNGVPYSEISLSGSKNWLSIWSKDQYRMDFSNSFHGRTYINFGNAANGDADGLAFVMQNASSTALTTANSSDDGQNLGVYGGTKAWRSSIFSSWVTPETYAIKKSVAIEFDLYSNSDGRGHDYDKDNPQTPHMAYSFPSNLSKGYRPQGNGDKWEGGALSTNGADAVIRHNGFRLLNGVVGDNIRDNTWYEFRYDFDQPTHTFSYYLKNPITGAQTQPVTIPWADLSAELNLSDSNNMAYWGFTGANGAASGQVKFVFTQVPVDLSAKIENDVLNLGKSVVDIEDHDTYNPQLPAAQDSDLLTFQTRFTVSEGEAALKINEWKSYVSPVDIDLTKTVKNVIAQIGAKKYTGTATVNRETGEIKTTFSNLEVHPGEDVYMSYELNPTKHTETKKTHFSSHVTTEEVGNKTVNDFLSQQVPFWIKGNQAPILSELTTDKKEYTDYLDSFHYSFKYRDADRDKLSYAVKINGKTINDQTVLDSDISDQLFEGTLDSNINLLAANTPFVVGINTISVSINDGIHPAETMESKFILNGYLGFEELTQDYSWKYSRTELSDTKTPMSRQEKMKIKIRDTRNLKKESFIRVKMEAKSASKALLSDQFTFNNQSLGETEFPVNKELNYDKDAGLLLKLDNTSEIGTVSGKLVWTIIDAP</sequence>
<evidence type="ECO:0000256" key="1">
    <source>
        <dbReference type="SAM" id="MobiDB-lite"/>
    </source>
</evidence>
<dbReference type="Proteomes" id="UP000664256">
    <property type="component" value="Unassembled WGS sequence"/>
</dbReference>
<name>A0ABS3H4S9_9ENTE</name>
<keyword evidence="2" id="KW-0812">Transmembrane</keyword>
<evidence type="ECO:0000313" key="4">
    <source>
        <dbReference type="Proteomes" id="UP000664256"/>
    </source>
</evidence>
<accession>A0ABS3H4S9</accession>
<dbReference type="RefSeq" id="WP_206902674.1">
    <property type="nucleotide sequence ID" value="NZ_JAFLVT010000005.1"/>
</dbReference>
<dbReference type="InterPro" id="IPR013320">
    <property type="entry name" value="ConA-like_dom_sf"/>
</dbReference>
<reference evidence="3 4" key="1">
    <citation type="submission" date="2021-03" db="EMBL/GenBank/DDBJ databases">
        <title>Enterococcal diversity collection.</title>
        <authorList>
            <person name="Gilmore M.S."/>
            <person name="Schwartzman J."/>
            <person name="Van Tyne D."/>
            <person name="Martin M."/>
            <person name="Earl A.M."/>
            <person name="Manson A.L."/>
            <person name="Straub T."/>
            <person name="Salamzade R."/>
            <person name="Saavedra J."/>
            <person name="Lebreton F."/>
            <person name="Prichula J."/>
            <person name="Schaufler K."/>
            <person name="Gaca A."/>
            <person name="Sgardioli B."/>
            <person name="Wagenaar J."/>
            <person name="Strong T."/>
        </authorList>
    </citation>
    <scope>NUCLEOTIDE SEQUENCE [LARGE SCALE GENOMIC DNA]</scope>
    <source>
        <strain evidence="3 4">MJM12</strain>
    </source>
</reference>
<dbReference type="EMBL" id="JAFLVT010000005">
    <property type="protein sequence ID" value="MBO0448465.1"/>
    <property type="molecule type" value="Genomic_DNA"/>
</dbReference>
<evidence type="ECO:0000313" key="3">
    <source>
        <dbReference type="EMBL" id="MBO0448465.1"/>
    </source>
</evidence>
<keyword evidence="2" id="KW-0472">Membrane</keyword>
<feature type="transmembrane region" description="Helical" evidence="2">
    <location>
        <begin position="5"/>
        <end position="26"/>
    </location>
</feature>
<keyword evidence="4" id="KW-1185">Reference proteome</keyword>
<feature type="compositionally biased region" description="Polar residues" evidence="1">
    <location>
        <begin position="226"/>
        <end position="254"/>
    </location>
</feature>
<feature type="region of interest" description="Disordered" evidence="1">
    <location>
        <begin position="146"/>
        <end position="257"/>
    </location>
</feature>